<evidence type="ECO:0000313" key="9">
    <source>
        <dbReference type="Proteomes" id="UP000318626"/>
    </source>
</evidence>
<keyword evidence="5 6" id="KW-0720">Serine protease</keyword>
<dbReference type="KEGG" id="bvo:Pan97_24120"/>
<sequence>MQLANQKQTLVDALMDAFRRPAELEMVVSNADLGTRFVNFLAAPGTTYDQAVFNLVDWVESRNLVIRFLQAAIQANSGNPKLQAFYRQFLDLSDRYNLLSPNLAIESAEAIVLPNVTIEQVGQWLDRMNTMRRAICRIEPQPESQSIEGYGTGFLVAPNIVMTCFHVVSSFWSDPSRANNVRIRFDYERGLDGSISRGTEVALLTTPAHVEAPFPWQCFSSPTSKLDIALLRLSSLVESKELEGTPREPLKLVPRQFRSGDPILILQHPMGTTQGLAFGAVNQVSSETQVLYDVNTQPGSSGSPCLTQDLKVTGIHRCHAGIANGGVPFTAVLPDLQMNLPEATSLGLLGNT</sequence>
<dbReference type="InterPro" id="IPR008256">
    <property type="entry name" value="Peptidase_S1B"/>
</dbReference>
<dbReference type="GO" id="GO:0006508">
    <property type="term" value="P:proteolysis"/>
    <property type="evidence" value="ECO:0007669"/>
    <property type="project" value="UniProtKB-KW"/>
</dbReference>
<evidence type="ECO:0000259" key="7">
    <source>
        <dbReference type="Pfam" id="PF19955"/>
    </source>
</evidence>
<dbReference type="InterPro" id="IPR045430">
    <property type="entry name" value="EAD1"/>
</dbReference>
<dbReference type="PRINTS" id="PR00839">
    <property type="entry name" value="V8PROTEASE"/>
</dbReference>
<evidence type="ECO:0000256" key="6">
    <source>
        <dbReference type="RuleBase" id="RU004296"/>
    </source>
</evidence>
<dbReference type="OrthoDB" id="9811262at2"/>
<dbReference type="EMBL" id="CP036289">
    <property type="protein sequence ID" value="QDU75382.1"/>
    <property type="molecule type" value="Genomic_DNA"/>
</dbReference>
<keyword evidence="2 6" id="KW-0645">Protease</keyword>
<dbReference type="SUPFAM" id="SSF50494">
    <property type="entry name" value="Trypsin-like serine proteases"/>
    <property type="match status" value="1"/>
</dbReference>
<keyword evidence="9" id="KW-1185">Reference proteome</keyword>
<keyword evidence="3" id="KW-0732">Signal</keyword>
<reference evidence="9" key="1">
    <citation type="submission" date="2019-02" db="EMBL/GenBank/DDBJ databases">
        <title>Deep-cultivation of Planctomycetes and their phenomic and genomic characterization uncovers novel biology.</title>
        <authorList>
            <person name="Wiegand S."/>
            <person name="Jogler M."/>
            <person name="Boedeker C."/>
            <person name="Pinto D."/>
            <person name="Vollmers J."/>
            <person name="Rivas-Marin E."/>
            <person name="Kohn T."/>
            <person name="Peeters S.H."/>
            <person name="Heuer A."/>
            <person name="Rast P."/>
            <person name="Oberbeckmann S."/>
            <person name="Bunk B."/>
            <person name="Jeske O."/>
            <person name="Meyerdierks A."/>
            <person name="Storesund J.E."/>
            <person name="Kallscheuer N."/>
            <person name="Luecker S."/>
            <person name="Lage O.M."/>
            <person name="Pohl T."/>
            <person name="Merkel B.J."/>
            <person name="Hornburger P."/>
            <person name="Mueller R.-W."/>
            <person name="Bruemmer F."/>
            <person name="Labrenz M."/>
            <person name="Spormann A.M."/>
            <person name="Op den Camp H."/>
            <person name="Overmann J."/>
            <person name="Amann R."/>
            <person name="Jetten M.S.M."/>
            <person name="Mascher T."/>
            <person name="Medema M.H."/>
            <person name="Devos D.P."/>
            <person name="Kaster A.-K."/>
            <person name="Ovreas L."/>
            <person name="Rohde M."/>
            <person name="Galperin M.Y."/>
            <person name="Jogler C."/>
        </authorList>
    </citation>
    <scope>NUCLEOTIDE SEQUENCE [LARGE SCALE GENOMIC DNA]</scope>
    <source>
        <strain evidence="9">Pan97</strain>
    </source>
</reference>
<dbReference type="InterPro" id="IPR043504">
    <property type="entry name" value="Peptidase_S1_PA_chymotrypsin"/>
</dbReference>
<dbReference type="Pfam" id="PF19955">
    <property type="entry name" value="EAD1"/>
    <property type="match status" value="1"/>
</dbReference>
<evidence type="ECO:0000256" key="3">
    <source>
        <dbReference type="ARBA" id="ARBA00022729"/>
    </source>
</evidence>
<dbReference type="InterPro" id="IPR009003">
    <property type="entry name" value="Peptidase_S1_PA"/>
</dbReference>
<accession>A0A518C853</accession>
<name>A0A518C853_9BACT</name>
<evidence type="ECO:0000256" key="5">
    <source>
        <dbReference type="ARBA" id="ARBA00022825"/>
    </source>
</evidence>
<evidence type="ECO:0000256" key="4">
    <source>
        <dbReference type="ARBA" id="ARBA00022801"/>
    </source>
</evidence>
<dbReference type="Proteomes" id="UP000318626">
    <property type="component" value="Chromosome"/>
</dbReference>
<evidence type="ECO:0000313" key="8">
    <source>
        <dbReference type="EMBL" id="QDU75382.1"/>
    </source>
</evidence>
<dbReference type="Pfam" id="PF13365">
    <property type="entry name" value="Trypsin_2"/>
    <property type="match status" value="1"/>
</dbReference>
<evidence type="ECO:0000256" key="2">
    <source>
        <dbReference type="ARBA" id="ARBA00022670"/>
    </source>
</evidence>
<protein>
    <recommendedName>
        <fullName evidence="6">Serine protease</fullName>
        <ecNumber evidence="6">3.4.21.-</ecNumber>
    </recommendedName>
</protein>
<keyword evidence="4 6" id="KW-0378">Hydrolase</keyword>
<dbReference type="RefSeq" id="WP_144972709.1">
    <property type="nucleotide sequence ID" value="NZ_CP036289.1"/>
</dbReference>
<comment type="similarity">
    <text evidence="1 6">Belongs to the peptidase S1B family.</text>
</comment>
<proteinExistence type="inferred from homology"/>
<dbReference type="Gene3D" id="2.40.10.10">
    <property type="entry name" value="Trypsin-like serine proteases"/>
    <property type="match status" value="2"/>
</dbReference>
<feature type="domain" description="Effector-associated" evidence="7">
    <location>
        <begin position="5"/>
        <end position="89"/>
    </location>
</feature>
<gene>
    <name evidence="8" type="ORF">Pan97_24120</name>
</gene>
<evidence type="ECO:0000256" key="1">
    <source>
        <dbReference type="ARBA" id="ARBA00008764"/>
    </source>
</evidence>
<organism evidence="8 9">
    <name type="scientific">Bremerella volcania</name>
    <dbReference type="NCBI Taxonomy" id="2527984"/>
    <lineage>
        <taxon>Bacteria</taxon>
        <taxon>Pseudomonadati</taxon>
        <taxon>Planctomycetota</taxon>
        <taxon>Planctomycetia</taxon>
        <taxon>Pirellulales</taxon>
        <taxon>Pirellulaceae</taxon>
        <taxon>Bremerella</taxon>
    </lineage>
</organism>
<dbReference type="AlphaFoldDB" id="A0A518C853"/>
<dbReference type="EC" id="3.4.21.-" evidence="6"/>
<dbReference type="GO" id="GO:0008236">
    <property type="term" value="F:serine-type peptidase activity"/>
    <property type="evidence" value="ECO:0007669"/>
    <property type="project" value="UniProtKB-KW"/>
</dbReference>